<organism evidence="2 3">
    <name type="scientific">Gigaspora margarita</name>
    <dbReference type="NCBI Taxonomy" id="4874"/>
    <lineage>
        <taxon>Eukaryota</taxon>
        <taxon>Fungi</taxon>
        <taxon>Fungi incertae sedis</taxon>
        <taxon>Mucoromycota</taxon>
        <taxon>Glomeromycotina</taxon>
        <taxon>Glomeromycetes</taxon>
        <taxon>Diversisporales</taxon>
        <taxon>Gigasporaceae</taxon>
        <taxon>Gigaspora</taxon>
    </lineage>
</organism>
<evidence type="ECO:0000313" key="2">
    <source>
        <dbReference type="EMBL" id="CAG8696041.1"/>
    </source>
</evidence>
<proteinExistence type="predicted"/>
<evidence type="ECO:0000313" key="3">
    <source>
        <dbReference type="Proteomes" id="UP000789901"/>
    </source>
</evidence>
<feature type="region of interest" description="Disordered" evidence="1">
    <location>
        <begin position="22"/>
        <end position="47"/>
    </location>
</feature>
<comment type="caution">
    <text evidence="2">The sequence shown here is derived from an EMBL/GenBank/DDBJ whole genome shotgun (WGS) entry which is preliminary data.</text>
</comment>
<dbReference type="EMBL" id="CAJVQB010007036">
    <property type="protein sequence ID" value="CAG8696041.1"/>
    <property type="molecule type" value="Genomic_DNA"/>
</dbReference>
<keyword evidence="3" id="KW-1185">Reference proteome</keyword>
<reference evidence="2 3" key="1">
    <citation type="submission" date="2021-06" db="EMBL/GenBank/DDBJ databases">
        <authorList>
            <person name="Kallberg Y."/>
            <person name="Tangrot J."/>
            <person name="Rosling A."/>
        </authorList>
    </citation>
    <scope>NUCLEOTIDE SEQUENCE [LARGE SCALE GENOMIC DNA]</scope>
    <source>
        <strain evidence="2 3">120-4 pot B 10/14</strain>
    </source>
</reference>
<accession>A0ABN7UXC0</accession>
<feature type="non-terminal residue" evidence="2">
    <location>
        <position position="1"/>
    </location>
</feature>
<gene>
    <name evidence="2" type="ORF">GMARGA_LOCUS11819</name>
</gene>
<dbReference type="Proteomes" id="UP000789901">
    <property type="component" value="Unassembled WGS sequence"/>
</dbReference>
<protein>
    <submittedName>
        <fullName evidence="2">1041_t:CDS:1</fullName>
    </submittedName>
</protein>
<name>A0ABN7UXC0_GIGMA</name>
<evidence type="ECO:0000256" key="1">
    <source>
        <dbReference type="SAM" id="MobiDB-lite"/>
    </source>
</evidence>
<sequence length="127" mass="14605">ISILIAKLQREDIAAIEIPTSLEFSPDNPYTNRDKSEEPVNKLSSTDMNIFNDYEPIDTDMKTQNLKKVSSIEMSNKPEPPFTNAPHGKIKIRDMDRYEELVKKYLQVGQPYKVHRNTLHSTPITSN</sequence>